<dbReference type="PRINTS" id="PR00147">
    <property type="entry name" value="DNAPHOTLYASE"/>
</dbReference>
<dbReference type="InterPro" id="IPR005101">
    <property type="entry name" value="Cryptochr/Photolyase_FAD-bd"/>
</dbReference>
<dbReference type="InterPro" id="IPR006050">
    <property type="entry name" value="DNA_photolyase_N"/>
</dbReference>
<comment type="cofactor">
    <cofactor evidence="1">
        <name>(6R)-5,10-methylene-5,6,7,8-tetrahydrofolate</name>
        <dbReference type="ChEBI" id="CHEBI:15636"/>
    </cofactor>
</comment>
<reference evidence="8" key="1">
    <citation type="submission" date="2010-05" db="EMBL/GenBank/DDBJ databases">
        <authorList>
            <person name="Genoscope - CEA"/>
        </authorList>
    </citation>
    <scope>NUCLEOTIDE SEQUENCE</scope>
</reference>
<evidence type="ECO:0000259" key="7">
    <source>
        <dbReference type="PROSITE" id="PS51645"/>
    </source>
</evidence>
<dbReference type="PANTHER" id="PTHR11455:SF9">
    <property type="entry name" value="CRYPTOCHROME CIRCADIAN CLOCK 5 ISOFORM X1"/>
    <property type="match status" value="1"/>
</dbReference>
<dbReference type="InterPro" id="IPR036155">
    <property type="entry name" value="Crypto/Photolyase_N_sf"/>
</dbReference>
<sequence>MRKLAINIVWIKRDLRTLDHESFHAAESKNIPYLPVYIFDNDLIDYPDTSDRHLGFIYNSLIDINKKLSSFNKEVEILYGPSLDIFKYLITQFKIENIFSYQESGIKQSWQRDIKVRKFCNENSINWVEFQRDGIIRGIKDRKNWNKNWHIQMHSQIIENSFKKQKKLKFLNKFPLPKKLINRINSNLNSFQPAGESMAWKYLKSFCNKRISGYAYNISKPEKSRISCSRLSPYISWGNLNIKLVYHHLIKLKKKNKNLRSINAVISRLHWHCHFIQKFEVDCTYETDFINKGFNSLKRKTNIKYIKAWEEGKTGYPLVDASMRAVKNTGWINFRMRAMLVSFFVHNLDQDWRDGVYFLAKQFLDYEPGIHYTQFQMQAGTTGINTIRIYNPVKNSKDHDPDGVFIKKWIPELKNIPKEFIHEPCLISEMESEIYKFKIGKDYPSPIVNLKETSKHAKEKIWGHLKNKMVNDEKKRILNTHVKQK</sequence>
<accession>F4MN64</accession>
<keyword evidence="2 5" id="KW-0285">Flavoprotein</keyword>
<evidence type="ECO:0000256" key="5">
    <source>
        <dbReference type="PIRSR" id="PIRSR602081-1"/>
    </source>
</evidence>
<keyword evidence="3 5" id="KW-0274">FAD</keyword>
<protein>
    <submittedName>
        <fullName evidence="8">Deoxyribodipyrimidine photolyase</fullName>
        <ecNumber evidence="8">4.1.99.3</ecNumber>
    </submittedName>
</protein>
<dbReference type="InterPro" id="IPR014729">
    <property type="entry name" value="Rossmann-like_a/b/a_fold"/>
</dbReference>
<reference evidence="8" key="2">
    <citation type="journal article" date="2012" name="Environ. Microbiol.">
        <title>Genomic content of uncultured Bacteroidetes from contrasting oceanic provinces in the North Atlantic Ocean.</title>
        <authorList>
            <person name="Gomez-Pereira P.R."/>
            <person name="Schuler M."/>
            <person name="Fuchs B.M."/>
            <person name="Bennke C."/>
            <person name="Teeling H."/>
            <person name="Waldmann J."/>
            <person name="Richter M."/>
            <person name="Barbe V."/>
            <person name="Bataille E."/>
            <person name="Glockner F.O."/>
            <person name="Amann R."/>
        </authorList>
    </citation>
    <scope>NUCLEOTIDE SEQUENCE</scope>
</reference>
<comment type="cofactor">
    <cofactor evidence="5">
        <name>FAD</name>
        <dbReference type="ChEBI" id="CHEBI:57692"/>
    </cofactor>
    <text evidence="5">Binds 1 FAD per subunit.</text>
</comment>
<dbReference type="SUPFAM" id="SSF48173">
    <property type="entry name" value="Cryptochrome/photolyase FAD-binding domain"/>
    <property type="match status" value="1"/>
</dbReference>
<comment type="similarity">
    <text evidence="6">Belongs to the DNA photolyase family.</text>
</comment>
<feature type="binding site" evidence="5">
    <location>
        <position position="214"/>
    </location>
    <ligand>
        <name>FAD</name>
        <dbReference type="ChEBI" id="CHEBI:57692"/>
    </ligand>
</feature>
<dbReference type="PANTHER" id="PTHR11455">
    <property type="entry name" value="CRYPTOCHROME"/>
    <property type="match status" value="1"/>
</dbReference>
<dbReference type="GO" id="GO:0003904">
    <property type="term" value="F:deoxyribodipyrimidine photo-lyase activity"/>
    <property type="evidence" value="ECO:0007669"/>
    <property type="project" value="UniProtKB-EC"/>
</dbReference>
<dbReference type="Pfam" id="PF03441">
    <property type="entry name" value="FAD_binding_7"/>
    <property type="match status" value="1"/>
</dbReference>
<evidence type="ECO:0000313" key="8">
    <source>
        <dbReference type="EMBL" id="CBL87577.1"/>
    </source>
</evidence>
<dbReference type="AlphaFoldDB" id="F4MN64"/>
<keyword evidence="8" id="KW-0456">Lyase</keyword>
<dbReference type="Gene3D" id="3.40.50.620">
    <property type="entry name" value="HUPs"/>
    <property type="match status" value="1"/>
</dbReference>
<dbReference type="GO" id="GO:0006950">
    <property type="term" value="P:response to stress"/>
    <property type="evidence" value="ECO:0007669"/>
    <property type="project" value="UniProtKB-ARBA"/>
</dbReference>
<gene>
    <name evidence="8" type="ORF">S18_920_0016</name>
</gene>
<dbReference type="PROSITE" id="PS00394">
    <property type="entry name" value="DNA_PHOTOLYASES_1_1"/>
    <property type="match status" value="1"/>
</dbReference>
<dbReference type="PROSITE" id="PS51645">
    <property type="entry name" value="PHR_CRY_ALPHA_BETA"/>
    <property type="match status" value="1"/>
</dbReference>
<dbReference type="GO" id="GO:0003677">
    <property type="term" value="F:DNA binding"/>
    <property type="evidence" value="ECO:0007669"/>
    <property type="project" value="TreeGrafter"/>
</dbReference>
<dbReference type="EMBL" id="FQ032828">
    <property type="protein sequence ID" value="CBL87577.1"/>
    <property type="molecule type" value="Genomic_DNA"/>
</dbReference>
<dbReference type="SUPFAM" id="SSF52425">
    <property type="entry name" value="Cryptochrome/photolyase, N-terminal domain"/>
    <property type="match status" value="1"/>
</dbReference>
<dbReference type="EC" id="4.1.99.3" evidence="8"/>
<proteinExistence type="inferred from homology"/>
<keyword evidence="4 6" id="KW-0157">Chromophore</keyword>
<organism evidence="8">
    <name type="scientific">uncultured Flavobacteriia bacterium</name>
    <dbReference type="NCBI Taxonomy" id="212695"/>
    <lineage>
        <taxon>Bacteria</taxon>
        <taxon>Pseudomonadati</taxon>
        <taxon>Bacteroidota</taxon>
        <taxon>Flavobacteriia</taxon>
        <taxon>environmental samples</taxon>
    </lineage>
</organism>
<dbReference type="Gene3D" id="1.10.579.10">
    <property type="entry name" value="DNA Cyclobutane Dipyrimidine Photolyase, subunit A, domain 3"/>
    <property type="match status" value="1"/>
</dbReference>
<feature type="domain" description="Photolyase/cryptochrome alpha/beta" evidence="7">
    <location>
        <begin position="5"/>
        <end position="135"/>
    </location>
</feature>
<name>F4MN64_9BACT</name>
<dbReference type="InterPro" id="IPR002081">
    <property type="entry name" value="Cryptochrome/DNA_photolyase_1"/>
</dbReference>
<dbReference type="GO" id="GO:0009416">
    <property type="term" value="P:response to light stimulus"/>
    <property type="evidence" value="ECO:0007669"/>
    <property type="project" value="TreeGrafter"/>
</dbReference>
<evidence type="ECO:0000256" key="3">
    <source>
        <dbReference type="ARBA" id="ARBA00022827"/>
    </source>
</evidence>
<dbReference type="InterPro" id="IPR018394">
    <property type="entry name" value="DNA_photolyase_1_CS_C"/>
</dbReference>
<dbReference type="InterPro" id="IPR036134">
    <property type="entry name" value="Crypto/Photolyase_FAD-like_sf"/>
</dbReference>
<evidence type="ECO:0000256" key="1">
    <source>
        <dbReference type="ARBA" id="ARBA00001932"/>
    </source>
</evidence>
<evidence type="ECO:0000256" key="2">
    <source>
        <dbReference type="ARBA" id="ARBA00022630"/>
    </source>
</evidence>
<dbReference type="Pfam" id="PF00875">
    <property type="entry name" value="DNA_photolyase"/>
    <property type="match status" value="1"/>
</dbReference>
<dbReference type="GO" id="GO:0006139">
    <property type="term" value="P:nucleobase-containing compound metabolic process"/>
    <property type="evidence" value="ECO:0007669"/>
    <property type="project" value="UniProtKB-ARBA"/>
</dbReference>
<evidence type="ECO:0000256" key="4">
    <source>
        <dbReference type="ARBA" id="ARBA00022991"/>
    </source>
</evidence>
<dbReference type="GO" id="GO:0071949">
    <property type="term" value="F:FAD binding"/>
    <property type="evidence" value="ECO:0007669"/>
    <property type="project" value="TreeGrafter"/>
</dbReference>
<evidence type="ECO:0000256" key="6">
    <source>
        <dbReference type="RuleBase" id="RU004182"/>
    </source>
</evidence>
<dbReference type="Gene3D" id="1.25.40.80">
    <property type="match status" value="1"/>
</dbReference>